<dbReference type="EMBL" id="CP133617">
    <property type="protein sequence ID" value="WMV33854.1"/>
    <property type="molecule type" value="Genomic_DNA"/>
</dbReference>
<dbReference type="AlphaFoldDB" id="A0AAF0R0C8"/>
<evidence type="ECO:0000313" key="1">
    <source>
        <dbReference type="EMBL" id="WMV33854.1"/>
    </source>
</evidence>
<name>A0AAF0R0C8_SOLVR</name>
<protein>
    <submittedName>
        <fullName evidence="1">Uncharacterized protein</fullName>
    </submittedName>
</protein>
<keyword evidence="2" id="KW-1185">Reference proteome</keyword>
<reference evidence="1" key="1">
    <citation type="submission" date="2023-08" db="EMBL/GenBank/DDBJ databases">
        <title>A de novo genome assembly of Solanum verrucosum Schlechtendal, a Mexican diploid species geographically isolated from the other diploid A-genome species in potato relatives.</title>
        <authorList>
            <person name="Hosaka K."/>
        </authorList>
    </citation>
    <scope>NUCLEOTIDE SEQUENCE</scope>
    <source>
        <tissue evidence="1">Young leaves</tissue>
    </source>
</reference>
<evidence type="ECO:0000313" key="2">
    <source>
        <dbReference type="Proteomes" id="UP001234989"/>
    </source>
</evidence>
<organism evidence="1 2">
    <name type="scientific">Solanum verrucosum</name>
    <dbReference type="NCBI Taxonomy" id="315347"/>
    <lineage>
        <taxon>Eukaryota</taxon>
        <taxon>Viridiplantae</taxon>
        <taxon>Streptophyta</taxon>
        <taxon>Embryophyta</taxon>
        <taxon>Tracheophyta</taxon>
        <taxon>Spermatophyta</taxon>
        <taxon>Magnoliopsida</taxon>
        <taxon>eudicotyledons</taxon>
        <taxon>Gunneridae</taxon>
        <taxon>Pentapetalae</taxon>
        <taxon>asterids</taxon>
        <taxon>lamiids</taxon>
        <taxon>Solanales</taxon>
        <taxon>Solanaceae</taxon>
        <taxon>Solanoideae</taxon>
        <taxon>Solaneae</taxon>
        <taxon>Solanum</taxon>
    </lineage>
</organism>
<sequence length="498" mass="55935">MVLPRFNGDGNPESWIFRAELYFTYIGFNENDWLPLPSFYLDGEALAWFSSLFCNKLFLDWKHFKGKFVQRFRQQTNNDVVRRLANSLHVHFDCTNSVPIVSQSVVLPHSNFPASSALDFTYDIRGNSKVDQVSTPFFIVEAKVFDKIYHTTVSSEINVLNIIDHEGEKFATTIAKVGEDNFSEDVSLQTKMPTAVLVDTKESNTEGEENPRDNVVLFVKCPKWDTSDSLGYNLPSFLSSNLTGCASEEKIQKVIRLIISIFGLAYKARLPWPYIDFDPGPYIFVIDSTFGDIKSMANGVVTVLFNCPDTGYDDFSCPSIDIEPLHTISNVCELLDAAAKRCTGYTAQLCERACAGGVEIDIQSYGAFSTSYSTLVFSRGYVTLLDWIKKLGSRFFSSLPYSTPILKSEDGDIGEAIDKSMITTLEWKVEYYDDVVLKISTLVISVYAPKCFDDLLTSAGTWSSAEYEFSSSSKMLYNCKNCPCQEVGEAAEYFTNQE</sequence>
<gene>
    <name evidence="1" type="ORF">MTR67_027239</name>
</gene>
<accession>A0AAF0R0C8</accession>
<proteinExistence type="predicted"/>
<dbReference type="Proteomes" id="UP001234989">
    <property type="component" value="Chromosome 6"/>
</dbReference>